<evidence type="ECO:0000313" key="4">
    <source>
        <dbReference type="WBParaSite" id="PSAMB.scaffold31size108074.g845.t1"/>
    </source>
</evidence>
<dbReference type="InterPro" id="IPR011333">
    <property type="entry name" value="SKP1/BTB/POZ_sf"/>
</dbReference>
<dbReference type="Pfam" id="PF00651">
    <property type="entry name" value="BTB"/>
    <property type="match status" value="1"/>
</dbReference>
<sequence length="282" mass="31984">MSYLQFVHTWPIRNISRCARSFKPGDSLESPKFVTEANGQRYLWKIELYPNGLNKQYKGWMSAFVVLLAGPHRSIFGNYSSAIVDHKFSLVNHRQSKESEFSVDKGVGEAKLLPMQYRDMQAAGFIKGDTLTLHYKLNLPVDIFQLSTFTFIPSVPSSDRALMFAGIESPKTTAFDTVVVANDNGKFFVDRSVLASASKELARLLGDEVERVGYGDDQIAVWLVNIDARTATTREILRFVYYEQAQLQRRNVDIYDIMRAAKDFDLKGASVILFVQIKLITE</sequence>
<evidence type="ECO:0000259" key="1">
    <source>
        <dbReference type="PROSITE" id="PS50097"/>
    </source>
</evidence>
<evidence type="ECO:0000313" key="3">
    <source>
        <dbReference type="Proteomes" id="UP000887566"/>
    </source>
</evidence>
<dbReference type="PROSITE" id="PS50097">
    <property type="entry name" value="BTB"/>
    <property type="match status" value="1"/>
</dbReference>
<feature type="domain" description="BTB" evidence="1">
    <location>
        <begin position="175"/>
        <end position="249"/>
    </location>
</feature>
<proteinExistence type="predicted"/>
<name>A0A914W711_9BILA</name>
<feature type="domain" description="MATH" evidence="2">
    <location>
        <begin position="5"/>
        <end position="137"/>
    </location>
</feature>
<dbReference type="WBParaSite" id="PSAMB.scaffold31size108074.g845.t1">
    <property type="protein sequence ID" value="PSAMB.scaffold31size108074.g845.t1"/>
    <property type="gene ID" value="PSAMB.scaffold31size108074.g845"/>
</dbReference>
<accession>A0A914W711</accession>
<keyword evidence="3" id="KW-1185">Reference proteome</keyword>
<protein>
    <submittedName>
        <fullName evidence="4">BTB domain-containing protein</fullName>
    </submittedName>
</protein>
<dbReference type="Gene3D" id="3.30.710.10">
    <property type="entry name" value="Potassium Channel Kv1.1, Chain A"/>
    <property type="match status" value="1"/>
</dbReference>
<organism evidence="3 4">
    <name type="scientific">Plectus sambesii</name>
    <dbReference type="NCBI Taxonomy" id="2011161"/>
    <lineage>
        <taxon>Eukaryota</taxon>
        <taxon>Metazoa</taxon>
        <taxon>Ecdysozoa</taxon>
        <taxon>Nematoda</taxon>
        <taxon>Chromadorea</taxon>
        <taxon>Plectida</taxon>
        <taxon>Plectina</taxon>
        <taxon>Plectoidea</taxon>
        <taxon>Plectidae</taxon>
        <taxon>Plectus</taxon>
    </lineage>
</organism>
<dbReference type="SUPFAM" id="SSF49599">
    <property type="entry name" value="TRAF domain-like"/>
    <property type="match status" value="1"/>
</dbReference>
<dbReference type="Proteomes" id="UP000887566">
    <property type="component" value="Unplaced"/>
</dbReference>
<dbReference type="PROSITE" id="PS50144">
    <property type="entry name" value="MATH"/>
    <property type="match status" value="1"/>
</dbReference>
<dbReference type="InterPro" id="IPR000210">
    <property type="entry name" value="BTB/POZ_dom"/>
</dbReference>
<dbReference type="AlphaFoldDB" id="A0A914W711"/>
<dbReference type="Pfam" id="PF22486">
    <property type="entry name" value="MATH_2"/>
    <property type="match status" value="1"/>
</dbReference>
<dbReference type="CDD" id="cd00121">
    <property type="entry name" value="MATH"/>
    <property type="match status" value="1"/>
</dbReference>
<dbReference type="Gene3D" id="2.60.210.10">
    <property type="entry name" value="Apoptosis, Tumor Necrosis Factor Receptor Associated Protein 2, Chain A"/>
    <property type="match status" value="1"/>
</dbReference>
<reference evidence="4" key="1">
    <citation type="submission" date="2022-11" db="UniProtKB">
        <authorList>
            <consortium name="WormBaseParasite"/>
        </authorList>
    </citation>
    <scope>IDENTIFICATION</scope>
</reference>
<evidence type="ECO:0000259" key="2">
    <source>
        <dbReference type="PROSITE" id="PS50144"/>
    </source>
</evidence>
<dbReference type="InterPro" id="IPR008974">
    <property type="entry name" value="TRAF-like"/>
</dbReference>
<dbReference type="InterPro" id="IPR002083">
    <property type="entry name" value="MATH/TRAF_dom"/>
</dbReference>